<evidence type="ECO:0000313" key="3">
    <source>
        <dbReference type="Proteomes" id="UP000014500"/>
    </source>
</evidence>
<protein>
    <submittedName>
        <fullName evidence="2">Uncharacterized protein</fullName>
    </submittedName>
</protein>
<proteinExistence type="predicted"/>
<evidence type="ECO:0000313" key="2">
    <source>
        <dbReference type="EnsemblMetazoa" id="SMAR003464-PA"/>
    </source>
</evidence>
<keyword evidence="3" id="KW-1185">Reference proteome</keyword>
<sequence>SHPEVTRVLRGSFNSNPSFPRYIHTWNVGLALNKLRESWPHDALDWKKLQIKLVMLLALTSAYKAIKTMESPGRENNTLSTGHSNLSLQYPGELDCSDKTAST</sequence>
<dbReference type="Proteomes" id="UP000014500">
    <property type="component" value="Unassembled WGS sequence"/>
</dbReference>
<dbReference type="HOGENOM" id="CLU_2270549_0_0_1"/>
<reference evidence="3" key="1">
    <citation type="submission" date="2011-05" db="EMBL/GenBank/DDBJ databases">
        <authorList>
            <person name="Richards S.R."/>
            <person name="Qu J."/>
            <person name="Jiang H."/>
            <person name="Jhangiani S.N."/>
            <person name="Agravi P."/>
            <person name="Goodspeed R."/>
            <person name="Gross S."/>
            <person name="Mandapat C."/>
            <person name="Jackson L."/>
            <person name="Mathew T."/>
            <person name="Pu L."/>
            <person name="Thornton R."/>
            <person name="Saada N."/>
            <person name="Wilczek-Boney K.B."/>
            <person name="Lee S."/>
            <person name="Kovar C."/>
            <person name="Wu Y."/>
            <person name="Scherer S.E."/>
            <person name="Worley K.C."/>
            <person name="Muzny D.M."/>
            <person name="Gibbs R."/>
        </authorList>
    </citation>
    <scope>NUCLEOTIDE SEQUENCE</scope>
    <source>
        <strain evidence="3">Brora</strain>
    </source>
</reference>
<name>T1IQY4_STRMM</name>
<dbReference type="AlphaFoldDB" id="T1IQY4"/>
<feature type="compositionally biased region" description="Polar residues" evidence="1">
    <location>
        <begin position="74"/>
        <end position="88"/>
    </location>
</feature>
<feature type="region of interest" description="Disordered" evidence="1">
    <location>
        <begin position="72"/>
        <end position="103"/>
    </location>
</feature>
<evidence type="ECO:0000256" key="1">
    <source>
        <dbReference type="SAM" id="MobiDB-lite"/>
    </source>
</evidence>
<dbReference type="PhylomeDB" id="T1IQY4"/>
<reference evidence="2" key="2">
    <citation type="submission" date="2015-02" db="UniProtKB">
        <authorList>
            <consortium name="EnsemblMetazoa"/>
        </authorList>
    </citation>
    <scope>IDENTIFICATION</scope>
</reference>
<dbReference type="EnsemblMetazoa" id="SMAR003464-RA">
    <property type="protein sequence ID" value="SMAR003464-PA"/>
    <property type="gene ID" value="SMAR003464"/>
</dbReference>
<accession>T1IQY4</accession>
<dbReference type="EMBL" id="AFFK01018421">
    <property type="status" value="NOT_ANNOTATED_CDS"/>
    <property type="molecule type" value="Genomic_DNA"/>
</dbReference>
<organism evidence="2 3">
    <name type="scientific">Strigamia maritima</name>
    <name type="common">European centipede</name>
    <name type="synonym">Geophilus maritimus</name>
    <dbReference type="NCBI Taxonomy" id="126957"/>
    <lineage>
        <taxon>Eukaryota</taxon>
        <taxon>Metazoa</taxon>
        <taxon>Ecdysozoa</taxon>
        <taxon>Arthropoda</taxon>
        <taxon>Myriapoda</taxon>
        <taxon>Chilopoda</taxon>
        <taxon>Pleurostigmophora</taxon>
        <taxon>Geophilomorpha</taxon>
        <taxon>Linotaeniidae</taxon>
        <taxon>Strigamia</taxon>
    </lineage>
</organism>